<dbReference type="InterPro" id="IPR025711">
    <property type="entry name" value="PepSY"/>
</dbReference>
<feature type="region of interest" description="Disordered" evidence="1">
    <location>
        <begin position="100"/>
        <end position="142"/>
    </location>
</feature>
<dbReference type="Pfam" id="PF03413">
    <property type="entry name" value="PepSY"/>
    <property type="match status" value="2"/>
</dbReference>
<comment type="caution">
    <text evidence="4">The sequence shown here is derived from an EMBL/GenBank/DDBJ whole genome shotgun (WGS) entry which is preliminary data.</text>
</comment>
<evidence type="ECO:0000313" key="4">
    <source>
        <dbReference type="EMBL" id="MDQ0583530.1"/>
    </source>
</evidence>
<dbReference type="RefSeq" id="WP_307165461.1">
    <property type="nucleotide sequence ID" value="NZ_JAUSWV010000002.1"/>
</dbReference>
<feature type="region of interest" description="Disordered" evidence="1">
    <location>
        <begin position="31"/>
        <end position="58"/>
    </location>
</feature>
<protein>
    <submittedName>
        <fullName evidence="4">Membrane protein YkoI</fullName>
    </submittedName>
</protein>
<gene>
    <name evidence="4" type="ORF">QF030_005708</name>
</gene>
<evidence type="ECO:0000256" key="2">
    <source>
        <dbReference type="SAM" id="SignalP"/>
    </source>
</evidence>
<evidence type="ECO:0000313" key="5">
    <source>
        <dbReference type="Proteomes" id="UP001230654"/>
    </source>
</evidence>
<sequence length="210" mass="21643">MKRKLVIAAVAASVVIGGGTAVAFADDEARTGSAEVRAAQPVAADRAEESTAKSSKATAAEVITAALKHTPGTAVGADREDDGADAGTWQVDVVGADGVERTVTVSPDTGKAVHVQRDTDDDADADADDDADRADDKRDDADDAREDLAALKGASVDAHEAALAVAAKGEVTDVDLDDDERATVWSVDTARSGEWQVDVRTGEVTQELDD</sequence>
<dbReference type="Gene3D" id="3.10.450.40">
    <property type="match status" value="2"/>
</dbReference>
<feature type="chain" id="PRO_5046982296" evidence="2">
    <location>
        <begin position="26"/>
        <end position="210"/>
    </location>
</feature>
<feature type="domain" description="PepSY" evidence="3">
    <location>
        <begin position="58"/>
        <end position="111"/>
    </location>
</feature>
<accession>A0ABU0NWK7</accession>
<dbReference type="EMBL" id="JAUSWV010000002">
    <property type="protein sequence ID" value="MDQ0583530.1"/>
    <property type="molecule type" value="Genomic_DNA"/>
</dbReference>
<evidence type="ECO:0000259" key="3">
    <source>
        <dbReference type="Pfam" id="PF03413"/>
    </source>
</evidence>
<organism evidence="4 5">
    <name type="scientific">Streptomyces rishiriensis</name>
    <dbReference type="NCBI Taxonomy" id="68264"/>
    <lineage>
        <taxon>Bacteria</taxon>
        <taxon>Bacillati</taxon>
        <taxon>Actinomycetota</taxon>
        <taxon>Actinomycetes</taxon>
        <taxon>Kitasatosporales</taxon>
        <taxon>Streptomycetaceae</taxon>
        <taxon>Streptomyces</taxon>
    </lineage>
</organism>
<proteinExistence type="predicted"/>
<name>A0ABU0NWK7_STRRH</name>
<reference evidence="4 5" key="1">
    <citation type="submission" date="2023-07" db="EMBL/GenBank/DDBJ databases">
        <title>Comparative genomics of wheat-associated soil bacteria to identify genetic determinants of phenazine resistance.</title>
        <authorList>
            <person name="Mouncey N."/>
        </authorList>
    </citation>
    <scope>NUCLEOTIDE SEQUENCE [LARGE SCALE GENOMIC DNA]</scope>
    <source>
        <strain evidence="4 5">B2I6</strain>
    </source>
</reference>
<keyword evidence="5" id="KW-1185">Reference proteome</keyword>
<feature type="domain" description="PepSY" evidence="3">
    <location>
        <begin position="160"/>
        <end position="205"/>
    </location>
</feature>
<feature type="compositionally biased region" description="Acidic residues" evidence="1">
    <location>
        <begin position="119"/>
        <end position="133"/>
    </location>
</feature>
<evidence type="ECO:0000256" key="1">
    <source>
        <dbReference type="SAM" id="MobiDB-lite"/>
    </source>
</evidence>
<dbReference type="Proteomes" id="UP001230654">
    <property type="component" value="Unassembled WGS sequence"/>
</dbReference>
<feature type="signal peptide" evidence="2">
    <location>
        <begin position="1"/>
        <end position="25"/>
    </location>
</feature>
<keyword evidence="2" id="KW-0732">Signal</keyword>